<dbReference type="SUPFAM" id="SSF47954">
    <property type="entry name" value="Cyclin-like"/>
    <property type="match status" value="1"/>
</dbReference>
<protein>
    <recommendedName>
        <fullName evidence="3">Cyclin N-terminal domain-containing protein</fullName>
    </recommendedName>
</protein>
<dbReference type="PANTHER" id="PTHR15615:SF108">
    <property type="entry name" value="PROTEIN CNPPD1"/>
    <property type="match status" value="1"/>
</dbReference>
<name>A0A8H7PJP0_9FUNG</name>
<reference evidence="1" key="1">
    <citation type="submission" date="2020-12" db="EMBL/GenBank/DDBJ databases">
        <title>Metabolic potential, ecology and presence of endohyphal bacteria is reflected in genomic diversity of Mucoromycotina.</title>
        <authorList>
            <person name="Muszewska A."/>
            <person name="Okrasinska A."/>
            <person name="Steczkiewicz K."/>
            <person name="Drgas O."/>
            <person name="Orlowska M."/>
            <person name="Perlinska-Lenart U."/>
            <person name="Aleksandrzak-Piekarczyk T."/>
            <person name="Szatraj K."/>
            <person name="Zielenkiewicz U."/>
            <person name="Pilsyk S."/>
            <person name="Malc E."/>
            <person name="Mieczkowski P."/>
            <person name="Kruszewska J.S."/>
            <person name="Biernat P."/>
            <person name="Pawlowska J."/>
        </authorList>
    </citation>
    <scope>NUCLEOTIDE SEQUENCE</scope>
    <source>
        <strain evidence="1">WA0000051536</strain>
    </source>
</reference>
<dbReference type="GO" id="GO:0005634">
    <property type="term" value="C:nucleus"/>
    <property type="evidence" value="ECO:0007669"/>
    <property type="project" value="TreeGrafter"/>
</dbReference>
<evidence type="ECO:0000313" key="2">
    <source>
        <dbReference type="Proteomes" id="UP000612746"/>
    </source>
</evidence>
<dbReference type="AlphaFoldDB" id="A0A8H7PJP0"/>
<dbReference type="InterPro" id="IPR036915">
    <property type="entry name" value="Cyclin-like_sf"/>
</dbReference>
<gene>
    <name evidence="1" type="ORF">INT44_007571</name>
</gene>
<dbReference type="PANTHER" id="PTHR15615">
    <property type="match status" value="1"/>
</dbReference>
<organism evidence="1 2">
    <name type="scientific">Umbelopsis vinacea</name>
    <dbReference type="NCBI Taxonomy" id="44442"/>
    <lineage>
        <taxon>Eukaryota</taxon>
        <taxon>Fungi</taxon>
        <taxon>Fungi incertae sedis</taxon>
        <taxon>Mucoromycota</taxon>
        <taxon>Mucoromycotina</taxon>
        <taxon>Umbelopsidomycetes</taxon>
        <taxon>Umbelopsidales</taxon>
        <taxon>Umbelopsidaceae</taxon>
        <taxon>Umbelopsis</taxon>
    </lineage>
</organism>
<dbReference type="EMBL" id="JAEPRA010000015">
    <property type="protein sequence ID" value="KAG2175093.1"/>
    <property type="molecule type" value="Genomic_DNA"/>
</dbReference>
<dbReference type="InterPro" id="IPR013922">
    <property type="entry name" value="Cyclin_PHO80-like"/>
</dbReference>
<dbReference type="GO" id="GO:0019901">
    <property type="term" value="F:protein kinase binding"/>
    <property type="evidence" value="ECO:0007669"/>
    <property type="project" value="InterPro"/>
</dbReference>
<dbReference type="Pfam" id="PF08613">
    <property type="entry name" value="Cyclin"/>
    <property type="match status" value="1"/>
</dbReference>
<sequence>MDTIPPPYVCARSPEALTSFTTSTANSLLPCSKQKRLSHIGRLPSLGKFIDNVFSSCQLPAPVCLVTLIYLQRLKTRLPKCARGDFDTPYRLFLAAVLASSKYMCESGTELTSYQISVATDGIYCARDINMMERSFLGLMSYDLWVHPHEITEFIALYGDVLEMEMVKELALA</sequence>
<dbReference type="OrthoDB" id="10250320at2759"/>
<comment type="caution">
    <text evidence="1">The sequence shown here is derived from an EMBL/GenBank/DDBJ whole genome shotgun (WGS) entry which is preliminary data.</text>
</comment>
<keyword evidence="2" id="KW-1185">Reference proteome</keyword>
<proteinExistence type="predicted"/>
<dbReference type="GO" id="GO:0016538">
    <property type="term" value="F:cyclin-dependent protein serine/threonine kinase regulator activity"/>
    <property type="evidence" value="ECO:0007669"/>
    <property type="project" value="TreeGrafter"/>
</dbReference>
<evidence type="ECO:0000313" key="1">
    <source>
        <dbReference type="EMBL" id="KAG2175093.1"/>
    </source>
</evidence>
<dbReference type="Proteomes" id="UP000612746">
    <property type="component" value="Unassembled WGS sequence"/>
</dbReference>
<dbReference type="Gene3D" id="1.10.472.10">
    <property type="entry name" value="Cyclin-like"/>
    <property type="match status" value="1"/>
</dbReference>
<dbReference type="GO" id="GO:0000307">
    <property type="term" value="C:cyclin-dependent protein kinase holoenzyme complex"/>
    <property type="evidence" value="ECO:0007669"/>
    <property type="project" value="TreeGrafter"/>
</dbReference>
<dbReference type="CDD" id="cd20557">
    <property type="entry name" value="CYCLIN_ScPCL1-like"/>
    <property type="match status" value="1"/>
</dbReference>
<evidence type="ECO:0008006" key="3">
    <source>
        <dbReference type="Google" id="ProtNLM"/>
    </source>
</evidence>
<accession>A0A8H7PJP0</accession>